<evidence type="ECO:0000313" key="3">
    <source>
        <dbReference type="Proteomes" id="UP001303647"/>
    </source>
</evidence>
<feature type="compositionally biased region" description="Basic and acidic residues" evidence="1">
    <location>
        <begin position="237"/>
        <end position="248"/>
    </location>
</feature>
<dbReference type="EMBL" id="MU857604">
    <property type="protein sequence ID" value="KAK4251624.1"/>
    <property type="molecule type" value="Genomic_DNA"/>
</dbReference>
<evidence type="ECO:0000256" key="1">
    <source>
        <dbReference type="SAM" id="MobiDB-lite"/>
    </source>
</evidence>
<feature type="region of interest" description="Disordered" evidence="1">
    <location>
        <begin position="28"/>
        <end position="52"/>
    </location>
</feature>
<evidence type="ECO:0000313" key="2">
    <source>
        <dbReference type="EMBL" id="KAK4251624.1"/>
    </source>
</evidence>
<feature type="region of interest" description="Disordered" evidence="1">
    <location>
        <begin position="120"/>
        <end position="207"/>
    </location>
</feature>
<reference evidence="2" key="1">
    <citation type="journal article" date="2023" name="Mol. Phylogenet. Evol.">
        <title>Genome-scale phylogeny and comparative genomics of the fungal order Sordariales.</title>
        <authorList>
            <person name="Hensen N."/>
            <person name="Bonometti L."/>
            <person name="Westerberg I."/>
            <person name="Brannstrom I.O."/>
            <person name="Guillou S."/>
            <person name="Cros-Aarteil S."/>
            <person name="Calhoun S."/>
            <person name="Haridas S."/>
            <person name="Kuo A."/>
            <person name="Mondo S."/>
            <person name="Pangilinan J."/>
            <person name="Riley R."/>
            <person name="LaButti K."/>
            <person name="Andreopoulos B."/>
            <person name="Lipzen A."/>
            <person name="Chen C."/>
            <person name="Yan M."/>
            <person name="Daum C."/>
            <person name="Ng V."/>
            <person name="Clum A."/>
            <person name="Steindorff A."/>
            <person name="Ohm R.A."/>
            <person name="Martin F."/>
            <person name="Silar P."/>
            <person name="Natvig D.O."/>
            <person name="Lalanne C."/>
            <person name="Gautier V."/>
            <person name="Ament-Velasquez S.L."/>
            <person name="Kruys A."/>
            <person name="Hutchinson M.I."/>
            <person name="Powell A.J."/>
            <person name="Barry K."/>
            <person name="Miller A.N."/>
            <person name="Grigoriev I.V."/>
            <person name="Debuchy R."/>
            <person name="Gladieux P."/>
            <person name="Hiltunen Thoren M."/>
            <person name="Johannesson H."/>
        </authorList>
    </citation>
    <scope>NUCLEOTIDE SEQUENCE</scope>
    <source>
        <strain evidence="2">CBS 359.72</strain>
    </source>
</reference>
<feature type="region of interest" description="Disordered" evidence="1">
    <location>
        <begin position="58"/>
        <end position="77"/>
    </location>
</feature>
<evidence type="ECO:0008006" key="4">
    <source>
        <dbReference type="Google" id="ProtNLM"/>
    </source>
</evidence>
<feature type="region of interest" description="Disordered" evidence="1">
    <location>
        <begin position="277"/>
        <end position="312"/>
    </location>
</feature>
<name>A0AAN7D096_9PEZI</name>
<proteinExistence type="predicted"/>
<dbReference type="AlphaFoldDB" id="A0AAN7D096"/>
<comment type="caution">
    <text evidence="2">The sequence shown here is derived from an EMBL/GenBank/DDBJ whole genome shotgun (WGS) entry which is preliminary data.</text>
</comment>
<reference evidence="2" key="2">
    <citation type="submission" date="2023-05" db="EMBL/GenBank/DDBJ databases">
        <authorList>
            <consortium name="Lawrence Berkeley National Laboratory"/>
            <person name="Steindorff A."/>
            <person name="Hensen N."/>
            <person name="Bonometti L."/>
            <person name="Westerberg I."/>
            <person name="Brannstrom I.O."/>
            <person name="Guillou S."/>
            <person name="Cros-Aarteil S."/>
            <person name="Calhoun S."/>
            <person name="Haridas S."/>
            <person name="Kuo A."/>
            <person name="Mondo S."/>
            <person name="Pangilinan J."/>
            <person name="Riley R."/>
            <person name="Labutti K."/>
            <person name="Andreopoulos B."/>
            <person name="Lipzen A."/>
            <person name="Chen C."/>
            <person name="Yanf M."/>
            <person name="Daum C."/>
            <person name="Ng V."/>
            <person name="Clum A."/>
            <person name="Ohm R."/>
            <person name="Martin F."/>
            <person name="Silar P."/>
            <person name="Natvig D."/>
            <person name="Lalanne C."/>
            <person name="Gautier V."/>
            <person name="Ament-Velasquez S.L."/>
            <person name="Kruys A."/>
            <person name="Hutchinson M.I."/>
            <person name="Powell A.J."/>
            <person name="Barry K."/>
            <person name="Miller A.N."/>
            <person name="Grigoriev I.V."/>
            <person name="Debuchy R."/>
            <person name="Gladieux P."/>
            <person name="Thoren M.H."/>
            <person name="Johannesson H."/>
        </authorList>
    </citation>
    <scope>NUCLEOTIDE SEQUENCE</scope>
    <source>
        <strain evidence="2">CBS 359.72</strain>
    </source>
</reference>
<feature type="compositionally biased region" description="Gly residues" evidence="1">
    <location>
        <begin position="190"/>
        <end position="202"/>
    </location>
</feature>
<feature type="compositionally biased region" description="Gly residues" evidence="1">
    <location>
        <begin position="136"/>
        <end position="148"/>
    </location>
</feature>
<protein>
    <recommendedName>
        <fullName evidence="4">SWIM-type domain-containing protein</fullName>
    </recommendedName>
</protein>
<feature type="compositionally biased region" description="Basic and acidic residues" evidence="1">
    <location>
        <begin position="173"/>
        <end position="186"/>
    </location>
</feature>
<sequence length="371" mass="39340">MTTNTHATPLPTSRTLLTNLLNAISAIPLTPPPATLPNLPGNPNKQRRGEDQIKEQIREEKGKEDDDGGGNPLRRVPPSHRHLVATLHVLFPGLVLPALDLLERGLVAGVVCRPGLPLRGLTTPGGDDDAQQVGRDAGGNGGTGGGGRLRAKEEIKVENEKVDEEAAAAVGLDGDRLEKTADEAERLPPSGGGEADDGGFGGRKTAEGESRTKYAFYFVQSAAAAEAARERRRRRKRGDEDGGDSREGKGYIVRLDAWHCSCAAFAFAAVQGDSAASQGWQGTAGETGLGNDDWHVSPAADESHAEVGTEEEWSFGGMSLDGRGAGLNEEVPVCKHLLACVLAERWHTALGRYVVKRTVQKEEMAGIVAEI</sequence>
<keyword evidence="3" id="KW-1185">Reference proteome</keyword>
<feature type="compositionally biased region" description="Basic and acidic residues" evidence="1">
    <location>
        <begin position="150"/>
        <end position="160"/>
    </location>
</feature>
<organism evidence="2 3">
    <name type="scientific">Corynascus novoguineensis</name>
    <dbReference type="NCBI Taxonomy" id="1126955"/>
    <lineage>
        <taxon>Eukaryota</taxon>
        <taxon>Fungi</taxon>
        <taxon>Dikarya</taxon>
        <taxon>Ascomycota</taxon>
        <taxon>Pezizomycotina</taxon>
        <taxon>Sordariomycetes</taxon>
        <taxon>Sordariomycetidae</taxon>
        <taxon>Sordariales</taxon>
        <taxon>Chaetomiaceae</taxon>
        <taxon>Corynascus</taxon>
    </lineage>
</organism>
<accession>A0AAN7D096</accession>
<feature type="region of interest" description="Disordered" evidence="1">
    <location>
        <begin position="229"/>
        <end position="248"/>
    </location>
</feature>
<dbReference type="Proteomes" id="UP001303647">
    <property type="component" value="Unassembled WGS sequence"/>
</dbReference>
<gene>
    <name evidence="2" type="ORF">C7999DRAFT_27698</name>
</gene>